<protein>
    <submittedName>
        <fullName evidence="2">Uncharacterized protein</fullName>
    </submittedName>
</protein>
<organism evidence="2 3">
    <name type="scientific">Furculomyces boomerangus</name>
    <dbReference type="NCBI Taxonomy" id="61424"/>
    <lineage>
        <taxon>Eukaryota</taxon>
        <taxon>Fungi</taxon>
        <taxon>Fungi incertae sedis</taxon>
        <taxon>Zoopagomycota</taxon>
        <taxon>Kickxellomycotina</taxon>
        <taxon>Harpellomycetes</taxon>
        <taxon>Harpellales</taxon>
        <taxon>Harpellaceae</taxon>
        <taxon>Furculomyces</taxon>
    </lineage>
</organism>
<keyword evidence="3" id="KW-1185">Reference proteome</keyword>
<comment type="caution">
    <text evidence="2">The sequence shown here is derived from an EMBL/GenBank/DDBJ whole genome shotgun (WGS) entry which is preliminary data.</text>
</comment>
<dbReference type="AlphaFoldDB" id="A0A2T9YQ80"/>
<name>A0A2T9YQ80_9FUNG</name>
<evidence type="ECO:0000313" key="2">
    <source>
        <dbReference type="EMBL" id="PVU94451.1"/>
    </source>
</evidence>
<dbReference type="Proteomes" id="UP000245699">
    <property type="component" value="Unassembled WGS sequence"/>
</dbReference>
<gene>
    <name evidence="2" type="ORF">BB559_003003</name>
</gene>
<proteinExistence type="predicted"/>
<reference evidence="2 3" key="1">
    <citation type="journal article" date="2018" name="MBio">
        <title>Comparative Genomics Reveals the Core Gene Toolbox for the Fungus-Insect Symbiosis.</title>
        <authorList>
            <person name="Wang Y."/>
            <person name="Stata M."/>
            <person name="Wang W."/>
            <person name="Stajich J.E."/>
            <person name="White M.M."/>
            <person name="Moncalvo J.M."/>
        </authorList>
    </citation>
    <scope>NUCLEOTIDE SEQUENCE [LARGE SCALE GENOMIC DNA]</scope>
    <source>
        <strain evidence="2 3">AUS-77-4</strain>
    </source>
</reference>
<evidence type="ECO:0000256" key="1">
    <source>
        <dbReference type="SAM" id="MobiDB-lite"/>
    </source>
</evidence>
<feature type="compositionally biased region" description="Basic and acidic residues" evidence="1">
    <location>
        <begin position="42"/>
        <end position="65"/>
    </location>
</feature>
<feature type="region of interest" description="Disordered" evidence="1">
    <location>
        <begin position="1"/>
        <end position="65"/>
    </location>
</feature>
<feature type="compositionally biased region" description="Polar residues" evidence="1">
    <location>
        <begin position="1"/>
        <end position="15"/>
    </location>
</feature>
<dbReference type="EMBL" id="MBFT01000247">
    <property type="protein sequence ID" value="PVU94451.1"/>
    <property type="molecule type" value="Genomic_DNA"/>
</dbReference>
<evidence type="ECO:0000313" key="3">
    <source>
        <dbReference type="Proteomes" id="UP000245699"/>
    </source>
</evidence>
<sequence length="78" mass="9009">MAITRANSRISNSTRQARHRSRISEKENLLGEPIKGQNKGMKQTEEILKGKPKEEPTKLKKKELRQTEEILKGKLLEK</sequence>
<accession>A0A2T9YQ80</accession>